<evidence type="ECO:0000256" key="3">
    <source>
        <dbReference type="ARBA" id="ARBA00023163"/>
    </source>
</evidence>
<evidence type="ECO:0000259" key="4">
    <source>
        <dbReference type="PROSITE" id="PS50932"/>
    </source>
</evidence>
<dbReference type="CDD" id="cd01392">
    <property type="entry name" value="HTH_LacI"/>
    <property type="match status" value="1"/>
</dbReference>
<accession>A0A6L9SQW0</accession>
<sequence length="354" mass="39135">MPKRVTIKDVAREASVSFKTVSNVINGTGSMRPETRQRVEEAIERLGYSVNMSARMLKSGTTNLIGLAVCNFTQPFMSYLACLIIKAAKRRNYGVVINTYEFDGAGLEDIVTDCPRLGADGWIFYADRPLRDRAAVLDQQFPVVLAGDYSAYGRTDSVTMPNKQSLYDTVSRLLRQGYDRIGLIGVPDEADRDRIFSVHEGGRALRSQGYIEAFDDYGKTVDWNILRSGNRWDSGDGERAVVGLLAENECPQVIVCLNDSLAIGAMHELQRRGYHVPDDVQIIGFDNIAEGRFANPALTTIDPDVEDFAQKAVDMLIERLEGYDGPVRTYTTDYTLIERGSTRFGGGVAASGGR</sequence>
<feature type="domain" description="HTH lacI-type" evidence="4">
    <location>
        <begin position="5"/>
        <end position="59"/>
    </location>
</feature>
<dbReference type="Pfam" id="PF00356">
    <property type="entry name" value="LacI"/>
    <property type="match status" value="1"/>
</dbReference>
<dbReference type="PANTHER" id="PTHR30146">
    <property type="entry name" value="LACI-RELATED TRANSCRIPTIONAL REPRESSOR"/>
    <property type="match status" value="1"/>
</dbReference>
<evidence type="ECO:0000256" key="2">
    <source>
        <dbReference type="ARBA" id="ARBA00023125"/>
    </source>
</evidence>
<evidence type="ECO:0000313" key="5">
    <source>
        <dbReference type="EMBL" id="NEG54874.1"/>
    </source>
</evidence>
<evidence type="ECO:0000256" key="1">
    <source>
        <dbReference type="ARBA" id="ARBA00023015"/>
    </source>
</evidence>
<gene>
    <name evidence="5" type="ORF">GFD21_03595</name>
</gene>
<dbReference type="InterPro" id="IPR028082">
    <property type="entry name" value="Peripla_BP_I"/>
</dbReference>
<organism evidence="5 6">
    <name type="scientific">Bifidobacterium platyrrhinorum</name>
    <dbReference type="NCBI Taxonomy" id="2661628"/>
    <lineage>
        <taxon>Bacteria</taxon>
        <taxon>Bacillati</taxon>
        <taxon>Actinomycetota</taxon>
        <taxon>Actinomycetes</taxon>
        <taxon>Bifidobacteriales</taxon>
        <taxon>Bifidobacteriaceae</taxon>
        <taxon>Bifidobacterium</taxon>
    </lineage>
</organism>
<dbReference type="InterPro" id="IPR046335">
    <property type="entry name" value="LacI/GalR-like_sensor"/>
</dbReference>
<dbReference type="EMBL" id="WHZV01000002">
    <property type="protein sequence ID" value="NEG54874.1"/>
    <property type="molecule type" value="Genomic_DNA"/>
</dbReference>
<proteinExistence type="predicted"/>
<dbReference type="Gene3D" id="3.40.50.2300">
    <property type="match status" value="2"/>
</dbReference>
<keyword evidence="2 5" id="KW-0238">DNA-binding</keyword>
<dbReference type="PANTHER" id="PTHR30146:SF109">
    <property type="entry name" value="HTH-TYPE TRANSCRIPTIONAL REGULATOR GALS"/>
    <property type="match status" value="1"/>
</dbReference>
<dbReference type="AlphaFoldDB" id="A0A6L9SQW0"/>
<protein>
    <submittedName>
        <fullName evidence="5">LacI family DNA-binding transcriptional regulator</fullName>
    </submittedName>
</protein>
<dbReference type="SUPFAM" id="SSF53822">
    <property type="entry name" value="Periplasmic binding protein-like I"/>
    <property type="match status" value="1"/>
</dbReference>
<dbReference type="CDD" id="cd06267">
    <property type="entry name" value="PBP1_LacI_sugar_binding-like"/>
    <property type="match status" value="1"/>
</dbReference>
<dbReference type="SUPFAM" id="SSF47413">
    <property type="entry name" value="lambda repressor-like DNA-binding domains"/>
    <property type="match status" value="1"/>
</dbReference>
<dbReference type="InterPro" id="IPR010982">
    <property type="entry name" value="Lambda_DNA-bd_dom_sf"/>
</dbReference>
<keyword evidence="3" id="KW-0804">Transcription</keyword>
<comment type="caution">
    <text evidence="5">The sequence shown here is derived from an EMBL/GenBank/DDBJ whole genome shotgun (WGS) entry which is preliminary data.</text>
</comment>
<dbReference type="GO" id="GO:0003700">
    <property type="term" value="F:DNA-binding transcription factor activity"/>
    <property type="evidence" value="ECO:0007669"/>
    <property type="project" value="TreeGrafter"/>
</dbReference>
<dbReference type="SMART" id="SM00354">
    <property type="entry name" value="HTH_LACI"/>
    <property type="match status" value="1"/>
</dbReference>
<evidence type="ECO:0000313" key="6">
    <source>
        <dbReference type="Proteomes" id="UP000483293"/>
    </source>
</evidence>
<dbReference type="Pfam" id="PF13377">
    <property type="entry name" value="Peripla_BP_3"/>
    <property type="match status" value="1"/>
</dbReference>
<reference evidence="5 6" key="1">
    <citation type="submission" date="2019-10" db="EMBL/GenBank/DDBJ databases">
        <title>Bifidobacterium from non-human primates.</title>
        <authorList>
            <person name="Modesto M."/>
        </authorList>
    </citation>
    <scope>NUCLEOTIDE SEQUENCE [LARGE SCALE GENOMIC DNA]</scope>
    <source>
        <strain evidence="5 6">SMA15</strain>
    </source>
</reference>
<keyword evidence="1" id="KW-0805">Transcription regulation</keyword>
<dbReference type="Proteomes" id="UP000483293">
    <property type="component" value="Unassembled WGS sequence"/>
</dbReference>
<dbReference type="PROSITE" id="PS50932">
    <property type="entry name" value="HTH_LACI_2"/>
    <property type="match status" value="1"/>
</dbReference>
<dbReference type="PROSITE" id="PS00356">
    <property type="entry name" value="HTH_LACI_1"/>
    <property type="match status" value="1"/>
</dbReference>
<name>A0A6L9SQW0_9BIFI</name>
<dbReference type="Gene3D" id="1.10.260.40">
    <property type="entry name" value="lambda repressor-like DNA-binding domains"/>
    <property type="match status" value="1"/>
</dbReference>
<keyword evidence="6" id="KW-1185">Reference proteome</keyword>
<dbReference type="GO" id="GO:0000976">
    <property type="term" value="F:transcription cis-regulatory region binding"/>
    <property type="evidence" value="ECO:0007669"/>
    <property type="project" value="TreeGrafter"/>
</dbReference>
<dbReference type="InterPro" id="IPR000843">
    <property type="entry name" value="HTH_LacI"/>
</dbReference>